<dbReference type="PANTHER" id="PTHR42760:SF37">
    <property type="entry name" value="CLAVALDEHYDE DEHYDROGENASE"/>
    <property type="match status" value="1"/>
</dbReference>
<dbReference type="InterPro" id="IPR057326">
    <property type="entry name" value="KR_dom"/>
</dbReference>
<name>A0A5B0WXY5_9GAMM</name>
<dbReference type="RefSeq" id="WP_149611326.1">
    <property type="nucleotide sequence ID" value="NZ_VTUX01000004.1"/>
</dbReference>
<feature type="domain" description="Ketoreductase" evidence="4">
    <location>
        <begin position="5"/>
        <end position="190"/>
    </location>
</feature>
<organism evidence="5 6">
    <name type="scientific">Pseudohalioglobus sediminis</name>
    <dbReference type="NCBI Taxonomy" id="2606449"/>
    <lineage>
        <taxon>Bacteria</taxon>
        <taxon>Pseudomonadati</taxon>
        <taxon>Pseudomonadota</taxon>
        <taxon>Gammaproteobacteria</taxon>
        <taxon>Cellvibrionales</taxon>
        <taxon>Halieaceae</taxon>
        <taxon>Pseudohalioglobus</taxon>
    </lineage>
</organism>
<evidence type="ECO:0000256" key="3">
    <source>
        <dbReference type="RuleBase" id="RU000363"/>
    </source>
</evidence>
<keyword evidence="6" id="KW-1185">Reference proteome</keyword>
<accession>A0A5B0WXY5</accession>
<evidence type="ECO:0000313" key="5">
    <source>
        <dbReference type="EMBL" id="KAA1191890.1"/>
    </source>
</evidence>
<dbReference type="Proteomes" id="UP000323708">
    <property type="component" value="Unassembled WGS sequence"/>
</dbReference>
<gene>
    <name evidence="5" type="ORF">F0M18_10195</name>
</gene>
<comment type="caution">
    <text evidence="5">The sequence shown here is derived from an EMBL/GenBank/DDBJ whole genome shotgun (WGS) entry which is preliminary data.</text>
</comment>
<dbReference type="InterPro" id="IPR036291">
    <property type="entry name" value="NAD(P)-bd_dom_sf"/>
</dbReference>
<evidence type="ECO:0000313" key="6">
    <source>
        <dbReference type="Proteomes" id="UP000323708"/>
    </source>
</evidence>
<dbReference type="PANTHER" id="PTHR42760">
    <property type="entry name" value="SHORT-CHAIN DEHYDROGENASES/REDUCTASES FAMILY MEMBER"/>
    <property type="match status" value="1"/>
</dbReference>
<dbReference type="InterPro" id="IPR020904">
    <property type="entry name" value="Sc_DH/Rdtase_CS"/>
</dbReference>
<sequence>MLKGQVAVVTGGGRGIGRTIAQELAAQDAAVAVIGRTDASLQETVNSIRASGGTALHQACDVTDAAALRAALDAVGGELGPLTLLVNNAGIGSGGPLWEMDPDEWWRVMEVNLRGPLLATHAVLPGMLARGEGRIINVASYAGNSVGPGSSAYSTSKTALLRLTEGTAADVADAGLSAFAISPGFVWTDMGREYDQILRAQDPDYQGMDDDWVFPPEAAACLCSRLATGEADRLSGRMIHVRDDLDHMLQCADDIIANERYLLRLQH</sequence>
<dbReference type="PROSITE" id="PS00061">
    <property type="entry name" value="ADH_SHORT"/>
    <property type="match status" value="1"/>
</dbReference>
<dbReference type="EMBL" id="VTUX01000004">
    <property type="protein sequence ID" value="KAA1191890.1"/>
    <property type="molecule type" value="Genomic_DNA"/>
</dbReference>
<dbReference type="InterPro" id="IPR002347">
    <property type="entry name" value="SDR_fam"/>
</dbReference>
<evidence type="ECO:0000259" key="4">
    <source>
        <dbReference type="SMART" id="SM00822"/>
    </source>
</evidence>
<dbReference type="SMART" id="SM00822">
    <property type="entry name" value="PKS_KR"/>
    <property type="match status" value="1"/>
</dbReference>
<proteinExistence type="inferred from homology"/>
<dbReference type="Pfam" id="PF00106">
    <property type="entry name" value="adh_short"/>
    <property type="match status" value="1"/>
</dbReference>
<dbReference type="PRINTS" id="PR00081">
    <property type="entry name" value="GDHRDH"/>
</dbReference>
<keyword evidence="2" id="KW-0560">Oxidoreductase</keyword>
<dbReference type="Gene3D" id="3.40.50.720">
    <property type="entry name" value="NAD(P)-binding Rossmann-like Domain"/>
    <property type="match status" value="1"/>
</dbReference>
<dbReference type="FunFam" id="3.40.50.720:FF:000084">
    <property type="entry name" value="Short-chain dehydrogenase reductase"/>
    <property type="match status" value="1"/>
</dbReference>
<dbReference type="SUPFAM" id="SSF51735">
    <property type="entry name" value="NAD(P)-binding Rossmann-fold domains"/>
    <property type="match status" value="1"/>
</dbReference>
<protein>
    <submittedName>
        <fullName evidence="5">SDR family oxidoreductase</fullName>
    </submittedName>
</protein>
<dbReference type="GO" id="GO:0016616">
    <property type="term" value="F:oxidoreductase activity, acting on the CH-OH group of donors, NAD or NADP as acceptor"/>
    <property type="evidence" value="ECO:0007669"/>
    <property type="project" value="UniProtKB-ARBA"/>
</dbReference>
<dbReference type="CDD" id="cd05233">
    <property type="entry name" value="SDR_c"/>
    <property type="match status" value="1"/>
</dbReference>
<evidence type="ECO:0000256" key="2">
    <source>
        <dbReference type="ARBA" id="ARBA00023002"/>
    </source>
</evidence>
<evidence type="ECO:0000256" key="1">
    <source>
        <dbReference type="ARBA" id="ARBA00006484"/>
    </source>
</evidence>
<comment type="similarity">
    <text evidence="1 3">Belongs to the short-chain dehydrogenases/reductases (SDR) family.</text>
</comment>
<reference evidence="5 6" key="1">
    <citation type="submission" date="2019-09" db="EMBL/GenBank/DDBJ databases">
        <authorList>
            <person name="Chen X.-Y."/>
        </authorList>
    </citation>
    <scope>NUCLEOTIDE SEQUENCE [LARGE SCALE GENOMIC DNA]</scope>
    <source>
        <strain evidence="5 6">NY5</strain>
    </source>
</reference>
<dbReference type="PRINTS" id="PR00080">
    <property type="entry name" value="SDRFAMILY"/>
</dbReference>
<dbReference type="AlphaFoldDB" id="A0A5B0WXY5"/>